<comment type="caution">
    <text evidence="3">The sequence shown here is derived from an EMBL/GenBank/DDBJ whole genome shotgun (WGS) entry which is preliminary data.</text>
</comment>
<keyword evidence="3" id="KW-0808">Transferase</keyword>
<dbReference type="PANTHER" id="PTHR22916:SF3">
    <property type="entry name" value="UDP-GLCNAC:BETAGAL BETA-1,3-N-ACETYLGLUCOSAMINYLTRANSFERASE-LIKE PROTEIN 1"/>
    <property type="match status" value="1"/>
</dbReference>
<dbReference type="GO" id="GO:0016757">
    <property type="term" value="F:glycosyltransferase activity"/>
    <property type="evidence" value="ECO:0007669"/>
    <property type="project" value="UniProtKB-KW"/>
</dbReference>
<keyword evidence="4" id="KW-1185">Reference proteome</keyword>
<dbReference type="InterPro" id="IPR029044">
    <property type="entry name" value="Nucleotide-diphossugar_trans"/>
</dbReference>
<organism evidence="3 4">
    <name type="scientific">Heyndrickxia acidicola</name>
    <dbReference type="NCBI Taxonomy" id="209389"/>
    <lineage>
        <taxon>Bacteria</taxon>
        <taxon>Bacillati</taxon>
        <taxon>Bacillota</taxon>
        <taxon>Bacilli</taxon>
        <taxon>Bacillales</taxon>
        <taxon>Bacillaceae</taxon>
        <taxon>Heyndrickxia</taxon>
    </lineage>
</organism>
<dbReference type="PANTHER" id="PTHR22916">
    <property type="entry name" value="GLYCOSYLTRANSFERASE"/>
    <property type="match status" value="1"/>
</dbReference>
<dbReference type="Proteomes" id="UP001341444">
    <property type="component" value="Unassembled WGS sequence"/>
</dbReference>
<evidence type="ECO:0000259" key="2">
    <source>
        <dbReference type="Pfam" id="PF00535"/>
    </source>
</evidence>
<dbReference type="Pfam" id="PF00535">
    <property type="entry name" value="Glycos_transf_2"/>
    <property type="match status" value="1"/>
</dbReference>
<dbReference type="Gene3D" id="3.90.550.10">
    <property type="entry name" value="Spore Coat Polysaccharide Biosynthesis Protein SpsA, Chain A"/>
    <property type="match status" value="1"/>
</dbReference>
<reference evidence="3 4" key="1">
    <citation type="submission" date="2023-03" db="EMBL/GenBank/DDBJ databases">
        <title>Bacillus Genome Sequencing.</title>
        <authorList>
            <person name="Dunlap C."/>
        </authorList>
    </citation>
    <scope>NUCLEOTIDE SEQUENCE [LARGE SCALE GENOMIC DNA]</scope>
    <source>
        <strain evidence="3 4">B-23453</strain>
    </source>
</reference>
<dbReference type="EMBL" id="JARMAB010000012">
    <property type="protein sequence ID" value="MED1203461.1"/>
    <property type="molecule type" value="Genomic_DNA"/>
</dbReference>
<dbReference type="RefSeq" id="WP_066268767.1">
    <property type="nucleotide sequence ID" value="NZ_JARMAB010000012.1"/>
</dbReference>
<evidence type="ECO:0000256" key="1">
    <source>
        <dbReference type="ARBA" id="ARBA00006739"/>
    </source>
</evidence>
<gene>
    <name evidence="3" type="ORF">P4T90_10255</name>
</gene>
<dbReference type="SUPFAM" id="SSF53448">
    <property type="entry name" value="Nucleotide-diphospho-sugar transferases"/>
    <property type="match status" value="1"/>
</dbReference>
<evidence type="ECO:0000313" key="4">
    <source>
        <dbReference type="Proteomes" id="UP001341444"/>
    </source>
</evidence>
<protein>
    <submittedName>
        <fullName evidence="3">Glycosyltransferase</fullName>
        <ecNumber evidence="3">2.4.-.-</ecNumber>
    </submittedName>
</protein>
<dbReference type="InterPro" id="IPR001173">
    <property type="entry name" value="Glyco_trans_2-like"/>
</dbReference>
<name>A0ABU6MFL6_9BACI</name>
<evidence type="ECO:0000313" key="3">
    <source>
        <dbReference type="EMBL" id="MED1203461.1"/>
    </source>
</evidence>
<proteinExistence type="inferred from homology"/>
<sequence>MKKKSSENPKVSIIIPTYNCRYTDQAIISAMNQTYSNKEIIVIDDGSTQEFDKIIPYLSSIRYCWKPNGGTGSALNLGIEQASGDYFSWLSSDDLFEPDKLEKQVWFMISQHYDVSYTNYSFIDVDSNVTGRSVGLHFPSKKDFYNRFKTFCHINGCTVMMKMDVIKKVGLFNENLRYTQDFEYWLRVIQHYDFHYLDEPLVNYRVHSESESFKSADAQLQEIYQLNDKYRPMLEEMIQKEEEA</sequence>
<comment type="similarity">
    <text evidence="1">Belongs to the glycosyltransferase 2 family.</text>
</comment>
<accession>A0ABU6MFL6</accession>
<keyword evidence="3" id="KW-0328">Glycosyltransferase</keyword>
<dbReference type="EC" id="2.4.-.-" evidence="3"/>
<feature type="domain" description="Glycosyltransferase 2-like" evidence="2">
    <location>
        <begin position="12"/>
        <end position="169"/>
    </location>
</feature>